<dbReference type="Gene3D" id="3.40.50.1240">
    <property type="entry name" value="Phosphoglycerate mutase-like"/>
    <property type="match status" value="1"/>
</dbReference>
<dbReference type="Pfam" id="PF00300">
    <property type="entry name" value="His_Phos_1"/>
    <property type="match status" value="1"/>
</dbReference>
<dbReference type="STRING" id="85558.T45_05186"/>
<protein>
    <submittedName>
        <fullName evidence="1">Phosphoglycerate mutase family protein</fullName>
    </submittedName>
</protein>
<evidence type="ECO:0000313" key="2">
    <source>
        <dbReference type="Proteomes" id="UP000010931"/>
    </source>
</evidence>
<accession>L7ERL0</accession>
<dbReference type="SUPFAM" id="SSF53254">
    <property type="entry name" value="Phosphoglycerate mutase-like"/>
    <property type="match status" value="1"/>
</dbReference>
<gene>
    <name evidence="1" type="ORF">STRTUCAR8_00487</name>
</gene>
<dbReference type="InterPro" id="IPR013078">
    <property type="entry name" value="His_Pase_superF_clade-1"/>
</dbReference>
<organism evidence="1 2">
    <name type="scientific">Streptomyces turgidiscabies (strain Car8)</name>
    <dbReference type="NCBI Taxonomy" id="698760"/>
    <lineage>
        <taxon>Bacteria</taxon>
        <taxon>Bacillati</taxon>
        <taxon>Actinomycetota</taxon>
        <taxon>Actinomycetes</taxon>
        <taxon>Kitasatosporales</taxon>
        <taxon>Streptomycetaceae</taxon>
        <taxon>Streptomyces</taxon>
    </lineage>
</organism>
<dbReference type="Proteomes" id="UP000010931">
    <property type="component" value="Unassembled WGS sequence"/>
</dbReference>
<comment type="caution">
    <text evidence="1">The sequence shown here is derived from an EMBL/GenBank/DDBJ whole genome shotgun (WGS) entry which is preliminary data.</text>
</comment>
<evidence type="ECO:0000313" key="1">
    <source>
        <dbReference type="EMBL" id="ELP62048.1"/>
    </source>
</evidence>
<proteinExistence type="predicted"/>
<dbReference type="PATRIC" id="fig|698760.3.peg.8994"/>
<keyword evidence="2" id="KW-1185">Reference proteome</keyword>
<reference evidence="1 2" key="1">
    <citation type="journal article" date="2011" name="Plasmid">
        <title>Streptomyces turgidiscabies Car8 contains a modular pathogenicity island that shares virulence genes with other actinobacterial plant pathogens.</title>
        <authorList>
            <person name="Huguet-Tapia J.C."/>
            <person name="Badger J.H."/>
            <person name="Loria R."/>
            <person name="Pettis G.S."/>
        </authorList>
    </citation>
    <scope>NUCLEOTIDE SEQUENCE [LARGE SCALE GENOMIC DNA]</scope>
    <source>
        <strain evidence="1 2">Car8</strain>
    </source>
</reference>
<dbReference type="AlphaFoldDB" id="L7ERL0"/>
<dbReference type="EMBL" id="AEJB01000639">
    <property type="protein sequence ID" value="ELP62048.1"/>
    <property type="molecule type" value="Genomic_DNA"/>
</dbReference>
<name>L7ERL0_STRT8</name>
<dbReference type="InterPro" id="IPR029033">
    <property type="entry name" value="His_PPase_superfam"/>
</dbReference>
<sequence>MVRRTTVTGLTCPRATPGWCVRGLQWRDRAGFPPASVEPSSISTRRYREAGVRPRARGTAYGARVRRTVPQVPYMTTRLGLNERGSDRMTSRVMLISPAISAALREARFDDDCPLDESGLRLARAAAGILPAVSALSAVWVSPTARCRETARALGLDAGSIPGPAGLDAGRWRGATLTEVTEKEPEALAQWLTDPQSAPHGGESVRALCDRVARWLDETAAQITGRAVAVVEPEVVRAATVRALGAPESAFWRIDVPPLTATELSGRAGRWNVRLGRQLGAPHDM</sequence>